<dbReference type="EMBL" id="AP024449">
    <property type="protein sequence ID" value="BCS29427.1"/>
    <property type="molecule type" value="Genomic_DNA"/>
</dbReference>
<proteinExistence type="predicted"/>
<evidence type="ECO:0000313" key="2">
    <source>
        <dbReference type="EMBL" id="BCS29427.1"/>
    </source>
</evidence>
<organism evidence="2 3">
    <name type="scientific">Aspergillus puulaauensis</name>
    <dbReference type="NCBI Taxonomy" id="1220207"/>
    <lineage>
        <taxon>Eukaryota</taxon>
        <taxon>Fungi</taxon>
        <taxon>Dikarya</taxon>
        <taxon>Ascomycota</taxon>
        <taxon>Pezizomycotina</taxon>
        <taxon>Eurotiomycetes</taxon>
        <taxon>Eurotiomycetidae</taxon>
        <taxon>Eurotiales</taxon>
        <taxon>Aspergillaceae</taxon>
        <taxon>Aspergillus</taxon>
    </lineage>
</organism>
<dbReference type="AlphaFoldDB" id="A0A7R8ASQ9"/>
<name>A0A7R8ASQ9_9EURO</name>
<evidence type="ECO:0000313" key="3">
    <source>
        <dbReference type="Proteomes" id="UP000654913"/>
    </source>
</evidence>
<keyword evidence="3" id="KW-1185">Reference proteome</keyword>
<sequence>MVFSPATAGSSQKTAWLSESTAPLCGECSYPRSHLKGKKQLRDSPNFVRGQLQHYGVSFDESQLSGNGTMLLKRFLEAGKCDTVPAHIISLQEQMHREWIDTQDTEYIAGHPDLVMDAYFLRAGDRQPDRTKTTTVVAMPYPLQSEYRIGQMQEAAGKVSGLYQETARGCITQTAFMGWNSAAVKKAAKGHVAKEKKEFEAEKKRLKEEEDKLVAEKTEEHNEYLKSLKKKKTNPSPVGGYIIDCEEIEDN</sequence>
<reference evidence="2" key="2">
    <citation type="submission" date="2021-02" db="EMBL/GenBank/DDBJ databases">
        <title>Aspergillus puulaauensis MK2 genome sequence.</title>
        <authorList>
            <person name="Futagami T."/>
            <person name="Mori K."/>
            <person name="Kadooka C."/>
            <person name="Tanaka T."/>
        </authorList>
    </citation>
    <scope>NUCLEOTIDE SEQUENCE</scope>
    <source>
        <strain evidence="2">MK2</strain>
    </source>
</reference>
<dbReference type="KEGG" id="apuu:APUU_70997A"/>
<dbReference type="Proteomes" id="UP000654913">
    <property type="component" value="Chromosome 7"/>
</dbReference>
<dbReference type="OrthoDB" id="4630416at2759"/>
<dbReference type="GeneID" id="64979424"/>
<feature type="coiled-coil region" evidence="1">
    <location>
        <begin position="189"/>
        <end position="223"/>
    </location>
</feature>
<dbReference type="RefSeq" id="XP_041561613.1">
    <property type="nucleotide sequence ID" value="XM_041695932.1"/>
</dbReference>
<gene>
    <name evidence="2" type="ORF">APUU_70997A</name>
</gene>
<evidence type="ECO:0000256" key="1">
    <source>
        <dbReference type="SAM" id="Coils"/>
    </source>
</evidence>
<reference evidence="2" key="1">
    <citation type="submission" date="2021-01" db="EMBL/GenBank/DDBJ databases">
        <authorList>
            <consortium name="Aspergillus puulaauensis MK2 genome sequencing consortium"/>
            <person name="Kazuki M."/>
            <person name="Futagami T."/>
        </authorList>
    </citation>
    <scope>NUCLEOTIDE SEQUENCE</scope>
    <source>
        <strain evidence="2">MK2</strain>
    </source>
</reference>
<keyword evidence="1" id="KW-0175">Coiled coil</keyword>
<accession>A0A7R8ASQ9</accession>
<protein>
    <submittedName>
        <fullName evidence="2">Uncharacterized protein</fullName>
    </submittedName>
</protein>